<dbReference type="EMBL" id="VSRR010031315">
    <property type="protein sequence ID" value="MPC70546.1"/>
    <property type="molecule type" value="Genomic_DNA"/>
</dbReference>
<proteinExistence type="predicted"/>
<comment type="caution">
    <text evidence="2">The sequence shown here is derived from an EMBL/GenBank/DDBJ whole genome shotgun (WGS) entry which is preliminary data.</text>
</comment>
<gene>
    <name evidence="2" type="ORF">E2C01_064797</name>
</gene>
<evidence type="ECO:0000313" key="2">
    <source>
        <dbReference type="EMBL" id="MPC70546.1"/>
    </source>
</evidence>
<evidence type="ECO:0000256" key="1">
    <source>
        <dbReference type="SAM" id="MobiDB-lite"/>
    </source>
</evidence>
<feature type="compositionally biased region" description="Acidic residues" evidence="1">
    <location>
        <begin position="13"/>
        <end position="23"/>
    </location>
</feature>
<keyword evidence="3" id="KW-1185">Reference proteome</keyword>
<reference evidence="2 3" key="1">
    <citation type="submission" date="2019-05" db="EMBL/GenBank/DDBJ databases">
        <title>Another draft genome of Portunus trituberculatus and its Hox gene families provides insights of decapod evolution.</title>
        <authorList>
            <person name="Jeong J.-H."/>
            <person name="Song I."/>
            <person name="Kim S."/>
            <person name="Choi T."/>
            <person name="Kim D."/>
            <person name="Ryu S."/>
            <person name="Kim W."/>
        </authorList>
    </citation>
    <scope>NUCLEOTIDE SEQUENCE [LARGE SCALE GENOMIC DNA]</scope>
    <source>
        <tissue evidence="2">Muscle</tissue>
    </source>
</reference>
<organism evidence="2 3">
    <name type="scientific">Portunus trituberculatus</name>
    <name type="common">Swimming crab</name>
    <name type="synonym">Neptunus trituberculatus</name>
    <dbReference type="NCBI Taxonomy" id="210409"/>
    <lineage>
        <taxon>Eukaryota</taxon>
        <taxon>Metazoa</taxon>
        <taxon>Ecdysozoa</taxon>
        <taxon>Arthropoda</taxon>
        <taxon>Crustacea</taxon>
        <taxon>Multicrustacea</taxon>
        <taxon>Malacostraca</taxon>
        <taxon>Eumalacostraca</taxon>
        <taxon>Eucarida</taxon>
        <taxon>Decapoda</taxon>
        <taxon>Pleocyemata</taxon>
        <taxon>Brachyura</taxon>
        <taxon>Eubrachyura</taxon>
        <taxon>Portunoidea</taxon>
        <taxon>Portunidae</taxon>
        <taxon>Portuninae</taxon>
        <taxon>Portunus</taxon>
    </lineage>
</organism>
<dbReference type="AlphaFoldDB" id="A0A5B7HKT1"/>
<dbReference type="Proteomes" id="UP000324222">
    <property type="component" value="Unassembled WGS sequence"/>
</dbReference>
<feature type="region of interest" description="Disordered" evidence="1">
    <location>
        <begin position="1"/>
        <end position="25"/>
    </location>
</feature>
<feature type="compositionally biased region" description="Basic and acidic residues" evidence="1">
    <location>
        <begin position="1"/>
        <end position="12"/>
    </location>
</feature>
<evidence type="ECO:0000313" key="3">
    <source>
        <dbReference type="Proteomes" id="UP000324222"/>
    </source>
</evidence>
<name>A0A5B7HKT1_PORTR</name>
<accession>A0A5B7HKT1</accession>
<protein>
    <submittedName>
        <fullName evidence="2">Uncharacterized protein</fullName>
    </submittedName>
</protein>
<sequence length="68" mass="7634">MGRRLSHDHEDGDGGEGEEEEKEEVNRCSCLMRRMSALFKGTEICSGFCCCCCFNAFSILFSCDILLL</sequence>